<dbReference type="EMBL" id="LKCW01000051">
    <property type="protein sequence ID" value="KPM42279.1"/>
    <property type="molecule type" value="Genomic_DNA"/>
</dbReference>
<dbReference type="InterPro" id="IPR051678">
    <property type="entry name" value="AGP_Transferase"/>
</dbReference>
<protein>
    <recommendedName>
        <fullName evidence="4">Aminoglycoside phosphotransferase domain-containing protein</fullName>
    </recommendedName>
</protein>
<accession>A0A0P7BLQ2</accession>
<dbReference type="STRING" id="78410.A0A0P7BLQ2"/>
<dbReference type="OrthoDB" id="10003767at2759"/>
<feature type="region of interest" description="Disordered" evidence="1">
    <location>
        <begin position="21"/>
        <end position="58"/>
    </location>
</feature>
<dbReference type="InterPro" id="IPR011009">
    <property type="entry name" value="Kinase-like_dom_sf"/>
</dbReference>
<evidence type="ECO:0000256" key="1">
    <source>
        <dbReference type="SAM" id="MobiDB-lite"/>
    </source>
</evidence>
<keyword evidence="3" id="KW-1185">Reference proteome</keyword>
<comment type="caution">
    <text evidence="2">The sequence shown here is derived from an EMBL/GenBank/DDBJ whole genome shotgun (WGS) entry which is preliminary data.</text>
</comment>
<evidence type="ECO:0008006" key="4">
    <source>
        <dbReference type="Google" id="ProtNLM"/>
    </source>
</evidence>
<proteinExistence type="predicted"/>
<name>A0A0P7BLQ2_9HYPO</name>
<reference evidence="2 3" key="1">
    <citation type="submission" date="2015-09" db="EMBL/GenBank/DDBJ databases">
        <title>Draft genome of a European isolate of the apple canker pathogen Neonectria ditissima.</title>
        <authorList>
            <person name="Gomez-Cortecero A."/>
            <person name="Harrison R.J."/>
            <person name="Armitage A.D."/>
        </authorList>
    </citation>
    <scope>NUCLEOTIDE SEQUENCE [LARGE SCALE GENOMIC DNA]</scope>
    <source>
        <strain evidence="2 3">R09/05</strain>
    </source>
</reference>
<feature type="compositionally biased region" description="Basic and acidic residues" evidence="1">
    <location>
        <begin position="21"/>
        <end position="51"/>
    </location>
</feature>
<sequence length="578" mass="67476">MDHPRTADELVKLLRKAKERVEEEAQRANEAEKNRQEERRRAESEQQRTDEAEAQTQPTALSEYTTALIKRIFFIPWIYCLTRLRCLWRSHLAYTFRRAPPSPFDLRPLTDQQRKLKVDEFIDSIDTDAIRALASKYFGGLSCTIRSRRRGSFNVCFILDFPDDTTRVVRVPIEPMVHDVWDKVCSEVYTMQYVRHHTNIPIPQVYAYGRSRLRRDTSAHQVFMVLDYIDGQSLTKKLLRDSSQDCRRQLFGNVIDMFAQLRGLEFLRGGSLMPNATVGTWPRLRKLILLQEEPFMPRSTIDLESRPKIVGAFSMRKNELQIDGYTAPRSIATTAKEFFREQYQLLQYIWKLPSQALDQEEAEREEFALHVLSSEEAQNTLRLTTNSSGDSFWEFSVTVPQTAFLPPSWITGHDTGSIVSKVDFSSEFMSILLSRKQQSSSHSQLAQDWDFRDNISLPMTYIFLDPSDLTVIFYRFIYPRLYTEPRDEVVPGFFQWSENKELQVGLERRLHASERYTQYLKDNDLLDDEEPEWQGIHQWTTDAKKTLGQLGSWGDEKQKELARLDGDRAMQRGGKEQA</sequence>
<evidence type="ECO:0000313" key="3">
    <source>
        <dbReference type="Proteomes" id="UP000050424"/>
    </source>
</evidence>
<dbReference type="AlphaFoldDB" id="A0A0P7BLQ2"/>
<dbReference type="Proteomes" id="UP000050424">
    <property type="component" value="Unassembled WGS sequence"/>
</dbReference>
<gene>
    <name evidence="2" type="ORF">AK830_g4249</name>
</gene>
<dbReference type="SUPFAM" id="SSF56112">
    <property type="entry name" value="Protein kinase-like (PK-like)"/>
    <property type="match status" value="1"/>
</dbReference>
<organism evidence="2 3">
    <name type="scientific">Neonectria ditissima</name>
    <dbReference type="NCBI Taxonomy" id="78410"/>
    <lineage>
        <taxon>Eukaryota</taxon>
        <taxon>Fungi</taxon>
        <taxon>Dikarya</taxon>
        <taxon>Ascomycota</taxon>
        <taxon>Pezizomycotina</taxon>
        <taxon>Sordariomycetes</taxon>
        <taxon>Hypocreomycetidae</taxon>
        <taxon>Hypocreales</taxon>
        <taxon>Nectriaceae</taxon>
        <taxon>Neonectria</taxon>
    </lineage>
</organism>
<dbReference type="PANTHER" id="PTHR21310">
    <property type="entry name" value="AMINOGLYCOSIDE PHOSPHOTRANSFERASE-RELATED-RELATED"/>
    <property type="match status" value="1"/>
</dbReference>
<evidence type="ECO:0000313" key="2">
    <source>
        <dbReference type="EMBL" id="KPM42279.1"/>
    </source>
</evidence>
<dbReference type="PANTHER" id="PTHR21310:SF37">
    <property type="entry name" value="AMINOGLYCOSIDE PHOSPHOTRANSFERASE DOMAIN-CONTAINING PROTEIN"/>
    <property type="match status" value="1"/>
</dbReference>